<dbReference type="PANTHER" id="PTHR37743">
    <property type="entry name" value="ARM REPEAT SUPERFAMILY PROTEIN"/>
    <property type="match status" value="1"/>
</dbReference>
<organism evidence="1 2">
    <name type="scientific">Phytophthora infestans</name>
    <name type="common">Potato late blight agent</name>
    <name type="synonym">Botrytis infestans</name>
    <dbReference type="NCBI Taxonomy" id="4787"/>
    <lineage>
        <taxon>Eukaryota</taxon>
        <taxon>Sar</taxon>
        <taxon>Stramenopiles</taxon>
        <taxon>Oomycota</taxon>
        <taxon>Peronosporomycetes</taxon>
        <taxon>Peronosporales</taxon>
        <taxon>Peronosporaceae</taxon>
        <taxon>Phytophthora</taxon>
    </lineage>
</organism>
<evidence type="ECO:0000313" key="2">
    <source>
        <dbReference type="Proteomes" id="UP000602510"/>
    </source>
</evidence>
<gene>
    <name evidence="1" type="ORF">GN244_ATG07207</name>
</gene>
<dbReference type="SUPFAM" id="SSF48371">
    <property type="entry name" value="ARM repeat"/>
    <property type="match status" value="1"/>
</dbReference>
<evidence type="ECO:0000313" key="1">
    <source>
        <dbReference type="EMBL" id="KAF4040533.1"/>
    </source>
</evidence>
<protein>
    <submittedName>
        <fullName evidence="1">Uncharacterized protein</fullName>
    </submittedName>
</protein>
<name>A0A833WFS0_PHYIN</name>
<dbReference type="Proteomes" id="UP000602510">
    <property type="component" value="Unassembled WGS sequence"/>
</dbReference>
<keyword evidence="2" id="KW-1185">Reference proteome</keyword>
<comment type="caution">
    <text evidence="1">The sequence shown here is derived from an EMBL/GenBank/DDBJ whole genome shotgun (WGS) entry which is preliminary data.</text>
</comment>
<sequence>MAVRNRDGDSAGRLVRVLGDCDLVHMEAAIACLGSLKGGVRIESLMKPGDDDDVDVLERSTEGRVLSLSDHKQIARLQAALATIVNAYDVHVHSQENNSSRKLVRMVAGAAVTQSMRDCTASRTNFCIWGSQAERAHVLLEWMLLLEWIQPSVEKQKQLAGCLTLFELLQRRRRKLQTHVAQEESVMLLGDRIGAFVSALRGIVERGIIRVGDSHRVKPSKLALIALETLILLCGDIAVQYLASNGAAKTQLIDDGLMLEAVKSMRFCLGMLRRWHSHSARRQFLGYVLQHVQAYVEACDVALSSVNGIGADIVDVNIGAVLNVLCWHWEMTAPLLCTRSDALSRIQKQQPSKVLARVLEKWIRDILEDRENFRANPEVVQAQLRYVCLLMDSMGEMKGCSKSFGDFSAETKAKFVLFYVQGLATATRDDNGVTVLLILKVLRTLLLPGDTLNLLSSRDEEQGLLSQLLCLNRNSSIAPGSLAQAELELTIADFIISRDLFITEIVCQVQDTQTPGVVNVISLVRTFLYQLDNATTQSPLYRHWRCQLTMDVLSLITHDHCTVRRLATSCLPSLDALSCMVGLTSTGIQEARNQIIPSALGYLISTLSRYSLEAVVSWFIDACQFGNIQVHLISNKMPICPRAWYDNASQLSETQYGSDAGGDKRKEIQERLFSFCFGPTGWTNYVHLATARSEILCILLRKIFGSPRDPVLLRLLREFTACDWVDHVVFEALARQICTQMMNTPRLTEAFLDDNSPSAAKLIEGLLFSRLAPLLVLRMIPRECFGFVHEKILPCGREDLDHLNEYIDGQLDSDPSTSFEVKTSEVLFHILARSVVDPLEFKEVKMLATECLSKFPPPFVLPFVLAYVVAFLREATPPGDQGSSGIVDEDNIPSSCGLVTAKLMVYYLNRKFSEDEYAYKDHDITSKALALLVQMLAIPADDSLVADLQRGCIDCISLIFSRLAAIDSKLETHKESNASASSLMNMLTMWIFGMKNGEKAKTCEANGLDSRVQGLLESMWCEARFDQLPLQVRICCCNILLSTISRSESSVLACWKTRGFISRIAIATERCHEEDIVAGGLQVLFSFLYKTSDVFSIEGNDDLQLVWICFETAATHLESTRSESVAMNGLKVIGVLIGKFPEFIGSLSSKDLQHLIDRCLIKVRDRRVSPVVTELAQSLLQAMTPP</sequence>
<dbReference type="InterPro" id="IPR016024">
    <property type="entry name" value="ARM-type_fold"/>
</dbReference>
<dbReference type="EMBL" id="WSZM01000139">
    <property type="protein sequence ID" value="KAF4040533.1"/>
    <property type="molecule type" value="Genomic_DNA"/>
</dbReference>
<dbReference type="PANTHER" id="PTHR37743:SF2">
    <property type="match status" value="1"/>
</dbReference>
<accession>A0A833WFS0</accession>
<proteinExistence type="predicted"/>
<reference evidence="1" key="1">
    <citation type="submission" date="2020-04" db="EMBL/GenBank/DDBJ databases">
        <title>Hybrid Assembly of Korean Phytophthora infestans isolates.</title>
        <authorList>
            <person name="Prokchorchik M."/>
            <person name="Lee Y."/>
            <person name="Seo J."/>
            <person name="Cho J.-H."/>
            <person name="Park Y.-E."/>
            <person name="Jang D.-C."/>
            <person name="Im J.-S."/>
            <person name="Choi J.-G."/>
            <person name="Park H.-J."/>
            <person name="Lee G.-B."/>
            <person name="Lee Y.-G."/>
            <person name="Hong S.-Y."/>
            <person name="Cho K."/>
            <person name="Sohn K.H."/>
        </authorList>
    </citation>
    <scope>NUCLEOTIDE SEQUENCE</scope>
    <source>
        <strain evidence="1">KR_1_A1</strain>
    </source>
</reference>
<dbReference type="AlphaFoldDB" id="A0A833WFS0"/>